<organism evidence="8 9">
    <name type="scientific">Aspergillus steynii IBT 23096</name>
    <dbReference type="NCBI Taxonomy" id="1392250"/>
    <lineage>
        <taxon>Eukaryota</taxon>
        <taxon>Fungi</taxon>
        <taxon>Dikarya</taxon>
        <taxon>Ascomycota</taxon>
        <taxon>Pezizomycotina</taxon>
        <taxon>Eurotiomycetes</taxon>
        <taxon>Eurotiomycetidae</taxon>
        <taxon>Eurotiales</taxon>
        <taxon>Aspergillaceae</taxon>
        <taxon>Aspergillus</taxon>
        <taxon>Aspergillus subgen. Circumdati</taxon>
    </lineage>
</organism>
<evidence type="ECO:0000256" key="6">
    <source>
        <dbReference type="SAM" id="Phobius"/>
    </source>
</evidence>
<sequence length="369" mass="40744">MESVLNLTPEEIAYYEAHADDNRQSSKTAANIVGIVLTLGAVGARLFARYCSRVRLSWDDYLIFLALMGQLSYAILLFMSNANGDGRHMIFVKNYKRFVQESAANAIVYAITVMATKISILFLYRRIFPTRSLVLGAYFVGATVIAYNVALAFVAAFQCVPFSSMWTGEPGKCIGISVPFTIFAVVNVVTDFAILALPVKPVLKLHMRRNRKIQVLTIFLLGGIVCIFGIIRVVAIATMNPVDTSYNAVFFSIWSYLEVSVGILAACLPTFGPLFALRKRDPLRIETHSSSSSRLWKLISSRGRETEQSNLVNTGNSDLSDSWPEVGTCHTGTIQLDSLCEGREKEQGQAPGSPSILVQKDMHQSVKFV</sequence>
<evidence type="ECO:0000313" key="8">
    <source>
        <dbReference type="EMBL" id="PLB44809.1"/>
    </source>
</evidence>
<evidence type="ECO:0000256" key="3">
    <source>
        <dbReference type="ARBA" id="ARBA00022989"/>
    </source>
</evidence>
<evidence type="ECO:0000256" key="5">
    <source>
        <dbReference type="ARBA" id="ARBA00038359"/>
    </source>
</evidence>
<dbReference type="OrthoDB" id="10017208at2759"/>
<name>A0A2I2FVY9_9EURO</name>
<dbReference type="GeneID" id="36562747"/>
<dbReference type="GO" id="GO:0016020">
    <property type="term" value="C:membrane"/>
    <property type="evidence" value="ECO:0007669"/>
    <property type="project" value="UniProtKB-SubCell"/>
</dbReference>
<accession>A0A2I2FVY9</accession>
<dbReference type="InterPro" id="IPR052337">
    <property type="entry name" value="SAT4-like"/>
</dbReference>
<keyword evidence="9" id="KW-1185">Reference proteome</keyword>
<feature type="transmembrane region" description="Helical" evidence="6">
    <location>
        <begin position="259"/>
        <end position="277"/>
    </location>
</feature>
<comment type="caution">
    <text evidence="8">The sequence shown here is derived from an EMBL/GenBank/DDBJ whole genome shotgun (WGS) entry which is preliminary data.</text>
</comment>
<dbReference type="AlphaFoldDB" id="A0A2I2FVY9"/>
<dbReference type="VEuPathDB" id="FungiDB:P170DRAFT_512954"/>
<feature type="transmembrane region" description="Helical" evidence="6">
    <location>
        <begin position="136"/>
        <end position="156"/>
    </location>
</feature>
<keyword evidence="3 6" id="KW-1133">Transmembrane helix</keyword>
<evidence type="ECO:0000256" key="2">
    <source>
        <dbReference type="ARBA" id="ARBA00022692"/>
    </source>
</evidence>
<comment type="subcellular location">
    <subcellularLocation>
        <location evidence="1">Membrane</location>
        <topology evidence="1">Multi-pass membrane protein</topology>
    </subcellularLocation>
</comment>
<dbReference type="EMBL" id="MSFO01000008">
    <property type="protein sequence ID" value="PLB44809.1"/>
    <property type="molecule type" value="Genomic_DNA"/>
</dbReference>
<evidence type="ECO:0000256" key="1">
    <source>
        <dbReference type="ARBA" id="ARBA00004141"/>
    </source>
</evidence>
<dbReference type="Pfam" id="PF20684">
    <property type="entry name" value="Fung_rhodopsin"/>
    <property type="match status" value="1"/>
</dbReference>
<evidence type="ECO:0000313" key="9">
    <source>
        <dbReference type="Proteomes" id="UP000234275"/>
    </source>
</evidence>
<dbReference type="PANTHER" id="PTHR33048:SF47">
    <property type="entry name" value="INTEGRAL MEMBRANE PROTEIN-RELATED"/>
    <property type="match status" value="1"/>
</dbReference>
<evidence type="ECO:0000256" key="4">
    <source>
        <dbReference type="ARBA" id="ARBA00023136"/>
    </source>
</evidence>
<feature type="transmembrane region" description="Helical" evidence="6">
    <location>
        <begin position="218"/>
        <end position="239"/>
    </location>
</feature>
<gene>
    <name evidence="8" type="ORF">P170DRAFT_512954</name>
</gene>
<feature type="transmembrane region" description="Helical" evidence="6">
    <location>
        <begin position="29"/>
        <end position="48"/>
    </location>
</feature>
<reference evidence="8 9" key="1">
    <citation type="submission" date="2016-12" db="EMBL/GenBank/DDBJ databases">
        <title>The genomes of Aspergillus section Nigri reveals drivers in fungal speciation.</title>
        <authorList>
            <consortium name="DOE Joint Genome Institute"/>
            <person name="Vesth T.C."/>
            <person name="Nybo J."/>
            <person name="Theobald S."/>
            <person name="Brandl J."/>
            <person name="Frisvad J.C."/>
            <person name="Nielsen K.F."/>
            <person name="Lyhne E.K."/>
            <person name="Kogle M.E."/>
            <person name="Kuo A."/>
            <person name="Riley R."/>
            <person name="Clum A."/>
            <person name="Nolan M."/>
            <person name="Lipzen A."/>
            <person name="Salamov A."/>
            <person name="Henrissat B."/>
            <person name="Wiebenga A."/>
            <person name="De Vries R.P."/>
            <person name="Grigoriev I.V."/>
            <person name="Mortensen U.H."/>
            <person name="Andersen M.R."/>
            <person name="Baker S.E."/>
        </authorList>
    </citation>
    <scope>NUCLEOTIDE SEQUENCE [LARGE SCALE GENOMIC DNA]</scope>
    <source>
        <strain evidence="8 9">IBT 23096</strain>
    </source>
</reference>
<feature type="domain" description="Rhodopsin" evidence="7">
    <location>
        <begin position="44"/>
        <end position="276"/>
    </location>
</feature>
<feature type="transmembrane region" description="Helical" evidence="6">
    <location>
        <begin position="102"/>
        <end position="124"/>
    </location>
</feature>
<protein>
    <recommendedName>
        <fullName evidence="7">Rhodopsin domain-containing protein</fullName>
    </recommendedName>
</protein>
<comment type="similarity">
    <text evidence="5">Belongs to the SAT4 family.</text>
</comment>
<proteinExistence type="inferred from homology"/>
<dbReference type="InterPro" id="IPR049326">
    <property type="entry name" value="Rhodopsin_dom_fungi"/>
</dbReference>
<feature type="transmembrane region" description="Helical" evidence="6">
    <location>
        <begin position="176"/>
        <end position="197"/>
    </location>
</feature>
<keyword evidence="2 6" id="KW-0812">Transmembrane</keyword>
<keyword evidence="4 6" id="KW-0472">Membrane</keyword>
<dbReference type="RefSeq" id="XP_024700111.1">
    <property type="nucleotide sequence ID" value="XM_024855041.1"/>
</dbReference>
<dbReference type="PANTHER" id="PTHR33048">
    <property type="entry name" value="PTH11-LIKE INTEGRAL MEMBRANE PROTEIN (AFU_ORTHOLOGUE AFUA_5G11245)"/>
    <property type="match status" value="1"/>
</dbReference>
<evidence type="ECO:0000259" key="7">
    <source>
        <dbReference type="Pfam" id="PF20684"/>
    </source>
</evidence>
<dbReference type="Proteomes" id="UP000234275">
    <property type="component" value="Unassembled WGS sequence"/>
</dbReference>
<feature type="transmembrane region" description="Helical" evidence="6">
    <location>
        <begin position="60"/>
        <end position="82"/>
    </location>
</feature>